<accession>A0A067SZH7</accession>
<feature type="signal peptide" evidence="1">
    <location>
        <begin position="1"/>
        <end position="25"/>
    </location>
</feature>
<evidence type="ECO:0000313" key="2">
    <source>
        <dbReference type="EMBL" id="KDR73089.1"/>
    </source>
</evidence>
<evidence type="ECO:0000313" key="3">
    <source>
        <dbReference type="Proteomes" id="UP000027222"/>
    </source>
</evidence>
<reference evidence="3" key="1">
    <citation type="journal article" date="2014" name="Proc. Natl. Acad. Sci. U.S.A.">
        <title>Extensive sampling of basidiomycete genomes demonstrates inadequacy of the white-rot/brown-rot paradigm for wood decay fungi.</title>
        <authorList>
            <person name="Riley R."/>
            <person name="Salamov A.A."/>
            <person name="Brown D.W."/>
            <person name="Nagy L.G."/>
            <person name="Floudas D."/>
            <person name="Held B.W."/>
            <person name="Levasseur A."/>
            <person name="Lombard V."/>
            <person name="Morin E."/>
            <person name="Otillar R."/>
            <person name="Lindquist E.A."/>
            <person name="Sun H."/>
            <person name="LaButti K.M."/>
            <person name="Schmutz J."/>
            <person name="Jabbour D."/>
            <person name="Luo H."/>
            <person name="Baker S.E."/>
            <person name="Pisabarro A.G."/>
            <person name="Walton J.D."/>
            <person name="Blanchette R.A."/>
            <person name="Henrissat B."/>
            <person name="Martin F."/>
            <person name="Cullen D."/>
            <person name="Hibbett D.S."/>
            <person name="Grigoriev I.V."/>
        </authorList>
    </citation>
    <scope>NUCLEOTIDE SEQUENCE [LARGE SCALE GENOMIC DNA]</scope>
    <source>
        <strain evidence="3">CBS 339.88</strain>
    </source>
</reference>
<name>A0A067SZH7_GALM3</name>
<keyword evidence="1" id="KW-0732">Signal</keyword>
<evidence type="ECO:0000256" key="1">
    <source>
        <dbReference type="SAM" id="SignalP"/>
    </source>
</evidence>
<organism evidence="2 3">
    <name type="scientific">Galerina marginata (strain CBS 339.88)</name>
    <dbReference type="NCBI Taxonomy" id="685588"/>
    <lineage>
        <taxon>Eukaryota</taxon>
        <taxon>Fungi</taxon>
        <taxon>Dikarya</taxon>
        <taxon>Basidiomycota</taxon>
        <taxon>Agaricomycotina</taxon>
        <taxon>Agaricomycetes</taxon>
        <taxon>Agaricomycetidae</taxon>
        <taxon>Agaricales</taxon>
        <taxon>Agaricineae</taxon>
        <taxon>Strophariaceae</taxon>
        <taxon>Galerina</taxon>
    </lineage>
</organism>
<proteinExistence type="predicted"/>
<evidence type="ECO:0008006" key="4">
    <source>
        <dbReference type="Google" id="ProtNLM"/>
    </source>
</evidence>
<feature type="chain" id="PRO_5001646376" description="Secreted protein" evidence="1">
    <location>
        <begin position="26"/>
        <end position="80"/>
    </location>
</feature>
<protein>
    <recommendedName>
        <fullName evidence="4">Secreted protein</fullName>
    </recommendedName>
</protein>
<dbReference type="EMBL" id="KL142387">
    <property type="protein sequence ID" value="KDR73089.1"/>
    <property type="molecule type" value="Genomic_DNA"/>
</dbReference>
<dbReference type="Proteomes" id="UP000027222">
    <property type="component" value="Unassembled WGS sequence"/>
</dbReference>
<gene>
    <name evidence="2" type="ORF">GALMADRAFT_748239</name>
</gene>
<keyword evidence="3" id="KW-1185">Reference proteome</keyword>
<sequence>MYLTAFYSLCSAIMALRACFVRGLGCSRPGIPTASWRFAPTLCALHCRGHREHQGDAVGLRRSVDLDISCKLWGLGPGHR</sequence>
<dbReference type="HOGENOM" id="CLU_2589911_0_0_1"/>
<dbReference type="AlphaFoldDB" id="A0A067SZH7"/>